<feature type="domain" description="MaoC-like" evidence="1">
    <location>
        <begin position="12"/>
        <end position="103"/>
    </location>
</feature>
<reference evidence="2 3" key="1">
    <citation type="submission" date="2015-03" db="EMBL/GenBank/DDBJ databases">
        <authorList>
            <person name="Murphy D."/>
        </authorList>
    </citation>
    <scope>NUCLEOTIDE SEQUENCE [LARGE SCALE GENOMIC DNA]</scope>
    <source>
        <strain evidence="2 3">IP06005</strain>
    </source>
</reference>
<dbReference type="EMBL" id="CQEJ01000010">
    <property type="protein sequence ID" value="CNL11550.1"/>
    <property type="molecule type" value="Genomic_DNA"/>
</dbReference>
<dbReference type="RefSeq" id="WP_004701203.1">
    <property type="nucleotide sequence ID" value="NZ_CQEJ01000010.1"/>
</dbReference>
<dbReference type="STRING" id="1453495.AT01_3323"/>
<dbReference type="SUPFAM" id="SSF54637">
    <property type="entry name" value="Thioesterase/thiol ester dehydrase-isomerase"/>
    <property type="match status" value="1"/>
</dbReference>
<dbReference type="eggNOG" id="COG2030">
    <property type="taxonomic scope" value="Bacteria"/>
</dbReference>
<dbReference type="Proteomes" id="UP000041595">
    <property type="component" value="Unassembled WGS sequence"/>
</dbReference>
<dbReference type="Pfam" id="PF01575">
    <property type="entry name" value="MaoC_dehydratas"/>
    <property type="match status" value="1"/>
</dbReference>
<dbReference type="AlphaFoldDB" id="A0A0T9U070"/>
<protein>
    <submittedName>
        <fullName evidence="2">MaoC like domain</fullName>
    </submittedName>
</protein>
<dbReference type="InterPro" id="IPR029069">
    <property type="entry name" value="HotDog_dom_sf"/>
</dbReference>
<evidence type="ECO:0000313" key="3">
    <source>
        <dbReference type="Proteomes" id="UP000041595"/>
    </source>
</evidence>
<dbReference type="Gene3D" id="3.10.129.10">
    <property type="entry name" value="Hotdog Thioesterase"/>
    <property type="match status" value="1"/>
</dbReference>
<dbReference type="InterPro" id="IPR002539">
    <property type="entry name" value="MaoC-like_dom"/>
</dbReference>
<evidence type="ECO:0000313" key="2">
    <source>
        <dbReference type="EMBL" id="CNL11550.1"/>
    </source>
</evidence>
<sequence>MIANDNTTFSYNYSRSDAERWAEFSGDHNPIHFDLKHAQLLGQQQVTVHGMRAMLDLKYQLSRALLPLSPTADFLRFNARLRQPVLCDSAYQLQLSLANAQVSANLINSGSGENCFSSKLRSTSPLTLTKCGSWASLGGSEVHQFSQQFPGDATSAAECWGFFDALLFKLLIAAPQTLVAAKQILSVIQADTLIDIFRHVPVIQTHHDVQFSADFMSINNPHLFVRSALHYAIEPTLIVGNQYDGWVLRSAIQARSDAGPLITTAVTLKTWPLAAH</sequence>
<name>A0A0T9U070_YERAL</name>
<organism evidence="2 3">
    <name type="scientific">Yersinia aldovae</name>
    <dbReference type="NCBI Taxonomy" id="29483"/>
    <lineage>
        <taxon>Bacteria</taxon>
        <taxon>Pseudomonadati</taxon>
        <taxon>Pseudomonadota</taxon>
        <taxon>Gammaproteobacteria</taxon>
        <taxon>Enterobacterales</taxon>
        <taxon>Yersiniaceae</taxon>
        <taxon>Yersinia</taxon>
    </lineage>
</organism>
<evidence type="ECO:0000259" key="1">
    <source>
        <dbReference type="Pfam" id="PF01575"/>
    </source>
</evidence>
<proteinExistence type="predicted"/>
<accession>A0A0T9U070</accession>
<gene>
    <name evidence="2" type="ORF">ERS137965_02100</name>
</gene>